<evidence type="ECO:0000313" key="2">
    <source>
        <dbReference type="Proteomes" id="UP001597018"/>
    </source>
</evidence>
<sequence length="736" mass="79664">MTFTSTRGRIQPPTLDDRTWQDLVDEMLALKNAYAPGWTDDSPSDIGRTLIELFAWLVEGVIYRLDQVPDKHYLAFLDLLGITRHPTNPARTDLTFTAGVAKTVPAGTQARTRAREGEPSVAFETDEDVDVLPIALANAVLIGPHPVAATTSRYADASTALIGPPTSKYLVSVPAGQAAQLCLGFDRATDEAVVLRPRFYLPVRDPANVSVTWTYSRRGTEPLVWPEVPGGADATESLQHDGDVRLRPPADWAGQCPTPPPSRPDAPAWTTVTALAPGGVVTDERFWIGLRIANRATTPLAVGLDRVLFNAALARTALTTRSPEALGESTGAPFQTFALRNHPLFRRGDPDSPFADLVVRVSQGVPSSWQTWTPVDDLEQASADAPREVYRVDAGAGEILFGNHDERTGKGHGRIPPAGSRIQAFRYRYVDAGTSGNVTPGQVTEIGTTPDGALPTGIRVTNQGPGLDGSDEEPVEDALRRAPEQLKIRDRAVTTDDYAFLAADAAGEVRISCCLAPRAHDADGPGNPPAWHEGDPWMFAGIPRMPGTVNVIVVPDQGISVPAPEPTNDTIRAVRAHLDRHRDLTAQLEVWGPRYLPIIVRVQVVIWRTAVAAGATQAAVEDETLRNIQTFLHPVHGGPTGQGWRVGQHVFNSDLFKAIMPPEDLGYIAVLETRPDLPAYHFPPIRPDGTRDNYVPTERPYALSNFAASVRLADYELVCAASKHEVQAAPEGIDLS</sequence>
<dbReference type="RefSeq" id="WP_263247397.1">
    <property type="nucleotide sequence ID" value="NZ_BAABLT010000020.1"/>
</dbReference>
<protein>
    <submittedName>
        <fullName evidence="1">Baseplate J/gp47 family protein</fullName>
    </submittedName>
</protein>
<dbReference type="Proteomes" id="UP001597018">
    <property type="component" value="Unassembled WGS sequence"/>
</dbReference>
<gene>
    <name evidence="1" type="ORF">ACFQ16_10190</name>
</gene>
<organism evidence="1 2">
    <name type="scientific">Saccharopolyspora rosea</name>
    <dbReference type="NCBI Taxonomy" id="524884"/>
    <lineage>
        <taxon>Bacteria</taxon>
        <taxon>Bacillati</taxon>
        <taxon>Actinomycetota</taxon>
        <taxon>Actinomycetes</taxon>
        <taxon>Pseudonocardiales</taxon>
        <taxon>Pseudonocardiaceae</taxon>
        <taxon>Saccharopolyspora</taxon>
    </lineage>
</organism>
<name>A0ABW3FPR3_9PSEU</name>
<proteinExistence type="predicted"/>
<accession>A0ABW3FPR3</accession>
<reference evidence="2" key="1">
    <citation type="journal article" date="2019" name="Int. J. Syst. Evol. Microbiol.">
        <title>The Global Catalogue of Microorganisms (GCM) 10K type strain sequencing project: providing services to taxonomists for standard genome sequencing and annotation.</title>
        <authorList>
            <consortium name="The Broad Institute Genomics Platform"/>
            <consortium name="The Broad Institute Genome Sequencing Center for Infectious Disease"/>
            <person name="Wu L."/>
            <person name="Ma J."/>
        </authorList>
    </citation>
    <scope>NUCLEOTIDE SEQUENCE [LARGE SCALE GENOMIC DNA]</scope>
    <source>
        <strain evidence="2">CCUG 56401</strain>
    </source>
</reference>
<comment type="caution">
    <text evidence="1">The sequence shown here is derived from an EMBL/GenBank/DDBJ whole genome shotgun (WGS) entry which is preliminary data.</text>
</comment>
<dbReference type="EMBL" id="JBHTIW010000005">
    <property type="protein sequence ID" value="MFD0920110.1"/>
    <property type="molecule type" value="Genomic_DNA"/>
</dbReference>
<keyword evidence="2" id="KW-1185">Reference proteome</keyword>
<evidence type="ECO:0000313" key="1">
    <source>
        <dbReference type="EMBL" id="MFD0920110.1"/>
    </source>
</evidence>